<feature type="binding site" evidence="7">
    <location>
        <position position="39"/>
    </location>
    <ligand>
        <name>ATP</name>
        <dbReference type="ChEBI" id="CHEBI:30616"/>
    </ligand>
</feature>
<accession>A0ABQ2V6U5</accession>
<evidence type="ECO:0000313" key="9">
    <source>
        <dbReference type="EMBL" id="GGU69421.1"/>
    </source>
</evidence>
<reference evidence="10" key="1">
    <citation type="journal article" date="2019" name="Int. J. Syst. Evol. Microbiol.">
        <title>The Global Catalogue of Microorganisms (GCM) 10K type strain sequencing project: providing services to taxonomists for standard genome sequencing and annotation.</title>
        <authorList>
            <consortium name="The Broad Institute Genomics Platform"/>
            <consortium name="The Broad Institute Genome Sequencing Center for Infectious Disease"/>
            <person name="Wu L."/>
            <person name="Ma J."/>
        </authorList>
    </citation>
    <scope>NUCLEOTIDE SEQUENCE [LARGE SCALE GENOMIC DNA]</scope>
    <source>
        <strain evidence="10">JCM 3399</strain>
    </source>
</reference>
<dbReference type="InterPro" id="IPR000719">
    <property type="entry name" value="Prot_kinase_dom"/>
</dbReference>
<keyword evidence="5" id="KW-0418">Kinase</keyword>
<evidence type="ECO:0000259" key="8">
    <source>
        <dbReference type="PROSITE" id="PS50011"/>
    </source>
</evidence>
<dbReference type="RefSeq" id="WP_189301572.1">
    <property type="nucleotide sequence ID" value="NZ_BMRP01000012.1"/>
</dbReference>
<dbReference type="InterPro" id="IPR011009">
    <property type="entry name" value="Kinase-like_dom_sf"/>
</dbReference>
<dbReference type="Gene3D" id="3.30.200.20">
    <property type="entry name" value="Phosphorylase Kinase, domain 1"/>
    <property type="match status" value="1"/>
</dbReference>
<protein>
    <recommendedName>
        <fullName evidence="1">non-specific serine/threonine protein kinase</fullName>
        <ecNumber evidence="1">2.7.11.1</ecNumber>
    </recommendedName>
</protein>
<evidence type="ECO:0000256" key="6">
    <source>
        <dbReference type="ARBA" id="ARBA00022840"/>
    </source>
</evidence>
<evidence type="ECO:0000256" key="7">
    <source>
        <dbReference type="PROSITE-ProRule" id="PRU10141"/>
    </source>
</evidence>
<evidence type="ECO:0000256" key="2">
    <source>
        <dbReference type="ARBA" id="ARBA00022527"/>
    </source>
</evidence>
<keyword evidence="3" id="KW-0808">Transferase</keyword>
<dbReference type="InterPro" id="IPR017441">
    <property type="entry name" value="Protein_kinase_ATP_BS"/>
</dbReference>
<gene>
    <name evidence="9" type="ORF">GCM10010211_38690</name>
</gene>
<sequence>MGEDLLGGRYRLVRLIGRGGMGAVHEAVDTALARRVAVKQLLAAGGLGADPTALTRFRREAQAQARISHPGVVHVYDSGVHEGTPYLVMELLDGLGLAALVEAHGPLPPALAARIGLAMCRALAAAHEAGVLHRDVKPTNVTVTRGARVVLQDFGLARLVEEPAITQAGALLGTPQYMAPDLIRGQLPGPAADLYGLGACMYLMLTGAPPLGSDPVDVGVLVERAVERGVPQLAGQERRGLPESLAGLVDALCRQDPLDRPDAASVESLLVPLLDADGERVLQDLVARCVREQAVEFVYSPPAQDSSVPELLDWAAIPRPDTATQDANRPLTLSDATRRLVLSSMTAQNAQSRQREAVNLVLRGELQEAVRMLTAVAQVCTSALGPDHPTTLTSQYWQAVCLARLGAGAEALELFSRVNAHTERKRGSEHD</sequence>
<dbReference type="PANTHER" id="PTHR43289">
    <property type="entry name" value="MITOGEN-ACTIVATED PROTEIN KINASE KINASE KINASE 20-RELATED"/>
    <property type="match status" value="1"/>
</dbReference>
<dbReference type="PROSITE" id="PS00107">
    <property type="entry name" value="PROTEIN_KINASE_ATP"/>
    <property type="match status" value="1"/>
</dbReference>
<organism evidence="9 10">
    <name type="scientific">Streptomyces albospinus</name>
    <dbReference type="NCBI Taxonomy" id="285515"/>
    <lineage>
        <taxon>Bacteria</taxon>
        <taxon>Bacillati</taxon>
        <taxon>Actinomycetota</taxon>
        <taxon>Actinomycetes</taxon>
        <taxon>Kitasatosporales</taxon>
        <taxon>Streptomycetaceae</taxon>
        <taxon>Streptomyces</taxon>
    </lineage>
</organism>
<name>A0ABQ2V6U5_9ACTN</name>
<comment type="caution">
    <text evidence="9">The sequence shown here is derived from an EMBL/GenBank/DDBJ whole genome shotgun (WGS) entry which is preliminary data.</text>
</comment>
<proteinExistence type="predicted"/>
<dbReference type="SUPFAM" id="SSF56112">
    <property type="entry name" value="Protein kinase-like (PK-like)"/>
    <property type="match status" value="1"/>
</dbReference>
<dbReference type="InterPro" id="IPR008271">
    <property type="entry name" value="Ser/Thr_kinase_AS"/>
</dbReference>
<dbReference type="InterPro" id="IPR011990">
    <property type="entry name" value="TPR-like_helical_dom_sf"/>
</dbReference>
<dbReference type="PROSITE" id="PS50011">
    <property type="entry name" value="PROTEIN_KINASE_DOM"/>
    <property type="match status" value="1"/>
</dbReference>
<dbReference type="PROSITE" id="PS00108">
    <property type="entry name" value="PROTEIN_KINASE_ST"/>
    <property type="match status" value="1"/>
</dbReference>
<keyword evidence="2" id="KW-0723">Serine/threonine-protein kinase</keyword>
<evidence type="ECO:0000313" key="10">
    <source>
        <dbReference type="Proteomes" id="UP000654471"/>
    </source>
</evidence>
<dbReference type="Gene3D" id="1.10.510.10">
    <property type="entry name" value="Transferase(Phosphotransferase) domain 1"/>
    <property type="match status" value="1"/>
</dbReference>
<evidence type="ECO:0000256" key="4">
    <source>
        <dbReference type="ARBA" id="ARBA00022741"/>
    </source>
</evidence>
<evidence type="ECO:0000256" key="1">
    <source>
        <dbReference type="ARBA" id="ARBA00012513"/>
    </source>
</evidence>
<feature type="domain" description="Protein kinase" evidence="8">
    <location>
        <begin position="10"/>
        <end position="274"/>
    </location>
</feature>
<keyword evidence="10" id="KW-1185">Reference proteome</keyword>
<dbReference type="EMBL" id="BMRP01000012">
    <property type="protein sequence ID" value="GGU69421.1"/>
    <property type="molecule type" value="Genomic_DNA"/>
</dbReference>
<dbReference type="Proteomes" id="UP000654471">
    <property type="component" value="Unassembled WGS sequence"/>
</dbReference>
<evidence type="ECO:0000256" key="3">
    <source>
        <dbReference type="ARBA" id="ARBA00022679"/>
    </source>
</evidence>
<dbReference type="SMART" id="SM00220">
    <property type="entry name" value="S_TKc"/>
    <property type="match status" value="1"/>
</dbReference>
<dbReference type="Gene3D" id="1.25.40.10">
    <property type="entry name" value="Tetratricopeptide repeat domain"/>
    <property type="match status" value="1"/>
</dbReference>
<dbReference type="EC" id="2.7.11.1" evidence="1"/>
<keyword evidence="4 7" id="KW-0547">Nucleotide-binding</keyword>
<keyword evidence="6 7" id="KW-0067">ATP-binding</keyword>
<evidence type="ECO:0000256" key="5">
    <source>
        <dbReference type="ARBA" id="ARBA00022777"/>
    </source>
</evidence>
<dbReference type="Pfam" id="PF00069">
    <property type="entry name" value="Pkinase"/>
    <property type="match status" value="1"/>
</dbReference>
<dbReference type="PANTHER" id="PTHR43289:SF6">
    <property type="entry name" value="SERINE_THREONINE-PROTEIN KINASE NEKL-3"/>
    <property type="match status" value="1"/>
</dbReference>
<dbReference type="CDD" id="cd14014">
    <property type="entry name" value="STKc_PknB_like"/>
    <property type="match status" value="1"/>
</dbReference>
<dbReference type="SUPFAM" id="SSF48452">
    <property type="entry name" value="TPR-like"/>
    <property type="match status" value="1"/>
</dbReference>